<keyword evidence="4" id="KW-1185">Reference proteome</keyword>
<evidence type="ECO:0000313" key="4">
    <source>
        <dbReference type="Proteomes" id="UP001231587"/>
    </source>
</evidence>
<reference evidence="1" key="1">
    <citation type="submission" date="2021-03" db="EMBL/GenBank/DDBJ databases">
        <title>Genomic Encyclopedia of Type Strains, Phase IV (KMG-IV): sequencing the most valuable type-strain genomes for metagenomic binning, comparative biology and taxonomic classification.</title>
        <authorList>
            <person name="Goeker M."/>
        </authorList>
    </citation>
    <scope>NUCLEOTIDE SEQUENCE</scope>
    <source>
        <strain evidence="1">DSM 15523</strain>
        <strain evidence="2 4">DSM 16476</strain>
    </source>
</reference>
<dbReference type="RefSeq" id="WP_057780140.1">
    <property type="nucleotide sequence ID" value="NZ_JAGGJQ010000007.1"/>
</dbReference>
<dbReference type="Proteomes" id="UP001138672">
    <property type="component" value="Unassembled WGS sequence"/>
</dbReference>
<dbReference type="OrthoDB" id="882345at2"/>
<sequence length="177" mass="20592">MHSKFSLFRFLQHTFTPSKVQLDVTDLTNLNLTVHMPKMTLKQLNKKELKIYRNLNSENYGEDLSLQVAEKLTKASARNGLYFAHRDYCGQGIFYQENTSVLGTVYDGYGIKDPIITFNSKEAFVTWLASENDKSMALYGEKFNNQTITKSRINWFLDPNYSPVWNDYCMYLKAQSH</sequence>
<dbReference type="AlphaFoldDB" id="A0A9X1C992"/>
<dbReference type="EMBL" id="JAGGJQ010000007">
    <property type="protein sequence ID" value="MBP1840661.1"/>
    <property type="molecule type" value="Genomic_DNA"/>
</dbReference>
<evidence type="ECO:0000313" key="3">
    <source>
        <dbReference type="Proteomes" id="UP001138672"/>
    </source>
</evidence>
<organism evidence="1 3">
    <name type="scientific">Formosa algae</name>
    <dbReference type="NCBI Taxonomy" id="225843"/>
    <lineage>
        <taxon>Bacteria</taxon>
        <taxon>Pseudomonadati</taxon>
        <taxon>Bacteroidota</taxon>
        <taxon>Flavobacteriia</taxon>
        <taxon>Flavobacteriales</taxon>
        <taxon>Flavobacteriaceae</taxon>
        <taxon>Formosa</taxon>
    </lineage>
</organism>
<proteinExistence type="predicted"/>
<evidence type="ECO:0000313" key="1">
    <source>
        <dbReference type="EMBL" id="MBP1840661.1"/>
    </source>
</evidence>
<accession>A0A9X1C992</accession>
<name>A0A9X1C992_9FLAO</name>
<protein>
    <submittedName>
        <fullName evidence="1">Uncharacterized protein</fullName>
    </submittedName>
</protein>
<comment type="caution">
    <text evidence="1">The sequence shown here is derived from an EMBL/GenBank/DDBJ whole genome shotgun (WGS) entry which is preliminary data.</text>
</comment>
<dbReference type="Proteomes" id="UP001231587">
    <property type="component" value="Unassembled WGS sequence"/>
</dbReference>
<dbReference type="EMBL" id="JAUSUU010000007">
    <property type="protein sequence ID" value="MDQ0335926.1"/>
    <property type="molecule type" value="Genomic_DNA"/>
</dbReference>
<gene>
    <name evidence="1" type="ORF">J2Z56_002591</name>
    <name evidence="2" type="ORF">J2Z57_002378</name>
</gene>
<evidence type="ECO:0000313" key="2">
    <source>
        <dbReference type="EMBL" id="MDQ0335926.1"/>
    </source>
</evidence>